<evidence type="ECO:0000313" key="3">
    <source>
        <dbReference type="EMBL" id="RUS28024.1"/>
    </source>
</evidence>
<dbReference type="GO" id="GO:0005794">
    <property type="term" value="C:Golgi apparatus"/>
    <property type="evidence" value="ECO:0007669"/>
    <property type="project" value="TreeGrafter"/>
</dbReference>
<dbReference type="SMART" id="SM00164">
    <property type="entry name" value="TBC"/>
    <property type="match status" value="1"/>
</dbReference>
<dbReference type="InterPro" id="IPR000195">
    <property type="entry name" value="Rab-GAP-TBC_dom"/>
</dbReference>
<dbReference type="InterPro" id="IPR035969">
    <property type="entry name" value="Rab-GAP_TBC_sf"/>
</dbReference>
<proteinExistence type="predicted"/>
<accession>A0A433QE43</accession>
<feature type="domain" description="Rab-GAP TBC" evidence="2">
    <location>
        <begin position="255"/>
        <end position="521"/>
    </location>
</feature>
<feature type="compositionally biased region" description="Basic and acidic residues" evidence="1">
    <location>
        <begin position="166"/>
        <end position="180"/>
    </location>
</feature>
<dbReference type="AlphaFoldDB" id="A0A433QE43"/>
<keyword evidence="4" id="KW-1185">Reference proteome</keyword>
<evidence type="ECO:0000259" key="2">
    <source>
        <dbReference type="PROSITE" id="PS50086"/>
    </source>
</evidence>
<protein>
    <recommendedName>
        <fullName evidence="2">Rab-GAP TBC domain-containing protein</fullName>
    </recommendedName>
</protein>
<feature type="compositionally biased region" description="Polar residues" evidence="1">
    <location>
        <begin position="7"/>
        <end position="24"/>
    </location>
</feature>
<dbReference type="GO" id="GO:0005096">
    <property type="term" value="F:GTPase activator activity"/>
    <property type="evidence" value="ECO:0007669"/>
    <property type="project" value="TreeGrafter"/>
</dbReference>
<feature type="compositionally biased region" description="Acidic residues" evidence="1">
    <location>
        <begin position="127"/>
        <end position="138"/>
    </location>
</feature>
<comment type="caution">
    <text evidence="3">The sequence shown here is derived from an EMBL/GenBank/DDBJ whole genome shotgun (WGS) entry which is preliminary data.</text>
</comment>
<dbReference type="EMBL" id="RBNJ01007333">
    <property type="protein sequence ID" value="RUS28024.1"/>
    <property type="molecule type" value="Genomic_DNA"/>
</dbReference>
<evidence type="ECO:0000313" key="4">
    <source>
        <dbReference type="Proteomes" id="UP000274822"/>
    </source>
</evidence>
<dbReference type="Proteomes" id="UP000274822">
    <property type="component" value="Unassembled WGS sequence"/>
</dbReference>
<feature type="region of interest" description="Disordered" evidence="1">
    <location>
        <begin position="127"/>
        <end position="187"/>
    </location>
</feature>
<dbReference type="FunFam" id="1.10.10.750:FF:000009">
    <property type="entry name" value="TBC1 domain family member 22A"/>
    <property type="match status" value="1"/>
</dbReference>
<dbReference type="SUPFAM" id="SSF47923">
    <property type="entry name" value="Ypt/Rab-GAP domain of gyp1p"/>
    <property type="match status" value="2"/>
</dbReference>
<dbReference type="Pfam" id="PF00566">
    <property type="entry name" value="RabGAP-TBC"/>
    <property type="match status" value="1"/>
</dbReference>
<dbReference type="Gene3D" id="1.10.10.750">
    <property type="entry name" value="Ypt/Rab-GAP domain of gyp1p, domain 1"/>
    <property type="match status" value="1"/>
</dbReference>
<dbReference type="PROSITE" id="PS50086">
    <property type="entry name" value="TBC_RABGAP"/>
    <property type="match status" value="1"/>
</dbReference>
<evidence type="ECO:0000256" key="1">
    <source>
        <dbReference type="SAM" id="MobiDB-lite"/>
    </source>
</evidence>
<name>A0A433QE43_9FUNG</name>
<dbReference type="PANTHER" id="PTHR22957">
    <property type="entry name" value="TBC1 DOMAIN FAMILY MEMBER GTPASE-ACTIVATING PROTEIN"/>
    <property type="match status" value="1"/>
</dbReference>
<feature type="compositionally biased region" description="Low complexity" evidence="1">
    <location>
        <begin position="94"/>
        <end position="111"/>
    </location>
</feature>
<organism evidence="3 4">
    <name type="scientific">Jimgerdemannia flammicorona</name>
    <dbReference type="NCBI Taxonomy" id="994334"/>
    <lineage>
        <taxon>Eukaryota</taxon>
        <taxon>Fungi</taxon>
        <taxon>Fungi incertae sedis</taxon>
        <taxon>Mucoromycota</taxon>
        <taxon>Mucoromycotina</taxon>
        <taxon>Endogonomycetes</taxon>
        <taxon>Endogonales</taxon>
        <taxon>Endogonaceae</taxon>
        <taxon>Jimgerdemannia</taxon>
    </lineage>
</organism>
<gene>
    <name evidence="3" type="ORF">BC938DRAFT_482451</name>
</gene>
<dbReference type="PANTHER" id="PTHR22957:SF26">
    <property type="entry name" value="LD44506P"/>
    <property type="match status" value="1"/>
</dbReference>
<reference evidence="3 4" key="1">
    <citation type="journal article" date="2018" name="New Phytol.">
        <title>Phylogenomics of Endogonaceae and evolution of mycorrhizas within Mucoromycota.</title>
        <authorList>
            <person name="Chang Y."/>
            <person name="Desiro A."/>
            <person name="Na H."/>
            <person name="Sandor L."/>
            <person name="Lipzen A."/>
            <person name="Clum A."/>
            <person name="Barry K."/>
            <person name="Grigoriev I.V."/>
            <person name="Martin F.M."/>
            <person name="Stajich J.E."/>
            <person name="Smith M.E."/>
            <person name="Bonito G."/>
            <person name="Spatafora J.W."/>
        </authorList>
    </citation>
    <scope>NUCLEOTIDE SEQUENCE [LARGE SCALE GENOMIC DNA]</scope>
    <source>
        <strain evidence="3 4">AD002</strain>
    </source>
</reference>
<feature type="region of interest" description="Disordered" evidence="1">
    <location>
        <begin position="88"/>
        <end position="111"/>
    </location>
</feature>
<feature type="region of interest" description="Disordered" evidence="1">
    <location>
        <begin position="1"/>
        <end position="43"/>
    </location>
</feature>
<sequence length="647" mass="73608">MAEIYRSSAQPQRQSFWRRQTTKFPGSVRPPSRSTSPHDGPLVVGAQYSYATLITTGSNPNLLSPHQTPYSPPTLSASNFFITPNISPSFRNHSPSPRRSTSSLSSSSLPPIKAFSDFLSETNDEWDDGLKEEEEYEEEKVKETENNLNQSPAARSYARRVHAKKKAEEERAAREAKGEISTRNPNGVKNGIEGLMLDPSNTLNAVELLKPDPTKHTETEILKMNARIARIAKFKEALQSPNVDLVVLRKLSWSGIPEELRPMAWQLLLGYLPCNSDRRVATLARKRREYEDGVSAAYARGVAGLDQSLWHQVGVCDREMRKMSEMRRERSHETGLRANCDRDVFDLNAGTTMDSDTLTRFKLRPSLSRSISMSHEQTLGFHYINTKLRNSASSASSTAGRYDIQQAVFLSAYIDDDPETYDPSVLPKEVLAVVEADSFWCLSKLLDGIQDNYTFAQPGIQRQISTLKELICRIDAPLAAHLKSESIEFIQFTFRWMNCLLMRELSLENTIRMWDTYLVGFPSQEFVEARGAREGRGWKTFVTVEYSVRAPKIWQGEPHHDNCRDHAYSYYIAEDSDGFSEFHVYVCAAFLVKWSDQIKKLDFQGIMMFLQQLPTQAWEAKDIELLLSEAFMWKSLFHNAPSHLVRS</sequence>
<dbReference type="Gene3D" id="1.10.472.80">
    <property type="entry name" value="Ypt/Rab-GAP domain of gyp1p, domain 3"/>
    <property type="match status" value="2"/>
</dbReference>